<proteinExistence type="predicted"/>
<evidence type="ECO:0000313" key="7">
    <source>
        <dbReference type="EMBL" id="CAB5036766.1"/>
    </source>
</evidence>
<evidence type="ECO:0000259" key="6">
    <source>
        <dbReference type="PROSITE" id="PS50850"/>
    </source>
</evidence>
<feature type="transmembrane region" description="Helical" evidence="5">
    <location>
        <begin position="116"/>
        <end position="137"/>
    </location>
</feature>
<dbReference type="InterPro" id="IPR011701">
    <property type="entry name" value="MFS"/>
</dbReference>
<protein>
    <submittedName>
        <fullName evidence="7">Unannotated protein</fullName>
    </submittedName>
</protein>
<evidence type="ECO:0000256" key="4">
    <source>
        <dbReference type="ARBA" id="ARBA00023136"/>
    </source>
</evidence>
<sequence length="391" mass="41377">MLSAFVNTLFTQTVAFAGDDFGVGDWGRGVAGTVVRVGIILGLPAALLADRIGRRRVVIVLAWAAPIIASLGAIAPNFPILVATQTLGRPLGLALDLLVAVIAAEEMPRGSRAYAVGLLAMANGLGAGVAVIALPLADIGDNGWRFIYVIALVWLAVALDLTRRLPETRRFEWHQEDVKATPVPKLRRKRLAIQMAVAFFGNMLLSPASFFQNSFLKDERGFSAGMVAVFTLVTSTPAVIGLIVGARVADQKGRRRLAVTCAPIGGLLIALSFSATGGLMWMTAIIGAIIAATAYPPLAVYRTELFPTGNRGRAAFLILASALIGGSISLLITGAIVDGGTSYGPVMLALVVGPIIVALIVFFTYPETAHRELEELNPEDHTLPINRFNQS</sequence>
<accession>A0A6J7S6U2</accession>
<dbReference type="Gene3D" id="1.20.1250.20">
    <property type="entry name" value="MFS general substrate transporter like domains"/>
    <property type="match status" value="2"/>
</dbReference>
<feature type="transmembrane region" description="Helical" evidence="5">
    <location>
        <begin position="343"/>
        <end position="365"/>
    </location>
</feature>
<dbReference type="PANTHER" id="PTHR23508:SF10">
    <property type="entry name" value="CARBOXYLIC ACID TRANSPORTER PROTEIN HOMOLOG"/>
    <property type="match status" value="1"/>
</dbReference>
<evidence type="ECO:0000256" key="2">
    <source>
        <dbReference type="ARBA" id="ARBA00022692"/>
    </source>
</evidence>
<dbReference type="Pfam" id="PF07690">
    <property type="entry name" value="MFS_1"/>
    <property type="match status" value="1"/>
</dbReference>
<reference evidence="7" key="1">
    <citation type="submission" date="2020-05" db="EMBL/GenBank/DDBJ databases">
        <authorList>
            <person name="Chiriac C."/>
            <person name="Salcher M."/>
            <person name="Ghai R."/>
            <person name="Kavagutti S V."/>
        </authorList>
    </citation>
    <scope>NUCLEOTIDE SEQUENCE</scope>
</reference>
<dbReference type="GO" id="GO:0046943">
    <property type="term" value="F:carboxylic acid transmembrane transporter activity"/>
    <property type="evidence" value="ECO:0007669"/>
    <property type="project" value="TreeGrafter"/>
</dbReference>
<evidence type="ECO:0000256" key="1">
    <source>
        <dbReference type="ARBA" id="ARBA00004141"/>
    </source>
</evidence>
<feature type="transmembrane region" description="Helical" evidence="5">
    <location>
        <begin position="281"/>
        <end position="302"/>
    </location>
</feature>
<dbReference type="PANTHER" id="PTHR23508">
    <property type="entry name" value="CARBOXYLIC ACID TRANSPORTER PROTEIN HOMOLOG"/>
    <property type="match status" value="1"/>
</dbReference>
<dbReference type="InterPro" id="IPR036259">
    <property type="entry name" value="MFS_trans_sf"/>
</dbReference>
<dbReference type="EMBL" id="CAFBPS010000180">
    <property type="protein sequence ID" value="CAB5036766.1"/>
    <property type="molecule type" value="Genomic_DNA"/>
</dbReference>
<dbReference type="PROSITE" id="PS50850">
    <property type="entry name" value="MFS"/>
    <property type="match status" value="1"/>
</dbReference>
<feature type="transmembrane region" description="Helical" evidence="5">
    <location>
        <begin position="87"/>
        <end position="104"/>
    </location>
</feature>
<keyword evidence="3 5" id="KW-1133">Transmembrane helix</keyword>
<feature type="transmembrane region" description="Helical" evidence="5">
    <location>
        <begin position="57"/>
        <end position="75"/>
    </location>
</feature>
<name>A0A6J7S6U2_9ZZZZ</name>
<keyword evidence="4 5" id="KW-0472">Membrane</keyword>
<dbReference type="PROSITE" id="PS00216">
    <property type="entry name" value="SUGAR_TRANSPORT_1"/>
    <property type="match status" value="1"/>
</dbReference>
<dbReference type="GO" id="GO:0005886">
    <property type="term" value="C:plasma membrane"/>
    <property type="evidence" value="ECO:0007669"/>
    <property type="project" value="TreeGrafter"/>
</dbReference>
<keyword evidence="2 5" id="KW-0812">Transmembrane</keyword>
<organism evidence="7">
    <name type="scientific">freshwater metagenome</name>
    <dbReference type="NCBI Taxonomy" id="449393"/>
    <lineage>
        <taxon>unclassified sequences</taxon>
        <taxon>metagenomes</taxon>
        <taxon>ecological metagenomes</taxon>
    </lineage>
</organism>
<feature type="transmembrane region" description="Helical" evidence="5">
    <location>
        <begin position="143"/>
        <end position="161"/>
    </location>
</feature>
<feature type="transmembrane region" description="Helical" evidence="5">
    <location>
        <begin position="191"/>
        <end position="210"/>
    </location>
</feature>
<dbReference type="AlphaFoldDB" id="A0A6J7S6U2"/>
<evidence type="ECO:0000256" key="5">
    <source>
        <dbReference type="SAM" id="Phobius"/>
    </source>
</evidence>
<dbReference type="InterPro" id="IPR020846">
    <property type="entry name" value="MFS_dom"/>
</dbReference>
<feature type="transmembrane region" description="Helical" evidence="5">
    <location>
        <begin position="33"/>
        <end position="50"/>
    </location>
</feature>
<dbReference type="SUPFAM" id="SSF103473">
    <property type="entry name" value="MFS general substrate transporter"/>
    <property type="match status" value="1"/>
</dbReference>
<comment type="subcellular location">
    <subcellularLocation>
        <location evidence="1">Membrane</location>
        <topology evidence="1">Multi-pass membrane protein</topology>
    </subcellularLocation>
</comment>
<evidence type="ECO:0000256" key="3">
    <source>
        <dbReference type="ARBA" id="ARBA00022989"/>
    </source>
</evidence>
<feature type="transmembrane region" description="Helical" evidence="5">
    <location>
        <begin position="257"/>
        <end position="275"/>
    </location>
</feature>
<gene>
    <name evidence="7" type="ORF">UFOPK4134_01663</name>
</gene>
<feature type="transmembrane region" description="Helical" evidence="5">
    <location>
        <begin position="222"/>
        <end position="245"/>
    </location>
</feature>
<feature type="transmembrane region" description="Helical" evidence="5">
    <location>
        <begin position="314"/>
        <end position="337"/>
    </location>
</feature>
<dbReference type="InterPro" id="IPR005829">
    <property type="entry name" value="Sugar_transporter_CS"/>
</dbReference>
<feature type="domain" description="Major facilitator superfamily (MFS) profile" evidence="6">
    <location>
        <begin position="1"/>
        <end position="369"/>
    </location>
</feature>